<sequence>MSSSVSNYMLDDDDTYSVREEPDESLIYVKYAHDSSTENMLGHLWSKHRIDKDHSEKTTTDSPIIKAMHVINKRRQEKIVQLLVEFIIDDCQPLHILRNQDFCRLLNYMEMGFRISCEQ</sequence>
<feature type="non-terminal residue" evidence="1">
    <location>
        <position position="119"/>
    </location>
</feature>
<gene>
    <name evidence="1" type="ORF">DERYTH_LOCUS18791</name>
</gene>
<protein>
    <submittedName>
        <fullName evidence="1">24777_t:CDS:1</fullName>
    </submittedName>
</protein>
<keyword evidence="2" id="KW-1185">Reference proteome</keyword>
<organism evidence="1 2">
    <name type="scientific">Dentiscutata erythropus</name>
    <dbReference type="NCBI Taxonomy" id="1348616"/>
    <lineage>
        <taxon>Eukaryota</taxon>
        <taxon>Fungi</taxon>
        <taxon>Fungi incertae sedis</taxon>
        <taxon>Mucoromycota</taxon>
        <taxon>Glomeromycotina</taxon>
        <taxon>Glomeromycetes</taxon>
        <taxon>Diversisporales</taxon>
        <taxon>Gigasporaceae</taxon>
        <taxon>Dentiscutata</taxon>
    </lineage>
</organism>
<dbReference type="Proteomes" id="UP000789405">
    <property type="component" value="Unassembled WGS sequence"/>
</dbReference>
<dbReference type="OrthoDB" id="2431623at2759"/>
<dbReference type="AlphaFoldDB" id="A0A9N9JAT9"/>
<evidence type="ECO:0000313" key="1">
    <source>
        <dbReference type="EMBL" id="CAG8772138.1"/>
    </source>
</evidence>
<proteinExistence type="predicted"/>
<comment type="caution">
    <text evidence="1">The sequence shown here is derived from an EMBL/GenBank/DDBJ whole genome shotgun (WGS) entry which is preliminary data.</text>
</comment>
<reference evidence="1" key="1">
    <citation type="submission" date="2021-06" db="EMBL/GenBank/DDBJ databases">
        <authorList>
            <person name="Kallberg Y."/>
            <person name="Tangrot J."/>
            <person name="Rosling A."/>
        </authorList>
    </citation>
    <scope>NUCLEOTIDE SEQUENCE</scope>
    <source>
        <strain evidence="1">MA453B</strain>
    </source>
</reference>
<dbReference type="EMBL" id="CAJVPY010019585">
    <property type="protein sequence ID" value="CAG8772138.1"/>
    <property type="molecule type" value="Genomic_DNA"/>
</dbReference>
<evidence type="ECO:0000313" key="2">
    <source>
        <dbReference type="Proteomes" id="UP000789405"/>
    </source>
</evidence>
<name>A0A9N9JAT9_9GLOM</name>
<accession>A0A9N9JAT9</accession>
<dbReference type="SUPFAM" id="SSF140996">
    <property type="entry name" value="Hermes dimerisation domain"/>
    <property type="match status" value="1"/>
</dbReference>